<keyword evidence="2" id="KW-1185">Reference proteome</keyword>
<comment type="caution">
    <text evidence="1">The sequence shown here is derived from an EMBL/GenBank/DDBJ whole genome shotgun (WGS) entry which is preliminary data.</text>
</comment>
<proteinExistence type="predicted"/>
<dbReference type="Proteomes" id="UP000285569">
    <property type="component" value="Unassembled WGS sequence"/>
</dbReference>
<reference evidence="1 2" key="2">
    <citation type="journal article" date="2020" name="Int. J. Syst. Evol. Microbiol.">
        <title>Leptospira yasudae sp. nov. and Leptospira stimsonii sp. nov., two new species of the pathogenic group isolated from environmental sources.</title>
        <authorList>
            <person name="Casanovas-Massana A."/>
            <person name="Hamond C."/>
            <person name="Santos L.A."/>
            <person name="de Oliveira D."/>
            <person name="Hacker K.P."/>
            <person name="Balassiano I."/>
            <person name="Costa F."/>
            <person name="Medeiros M.A."/>
            <person name="Reis M.G."/>
            <person name="Ko A.I."/>
            <person name="Wunder E.A."/>
        </authorList>
    </citation>
    <scope>NUCLEOTIDE SEQUENCE [LARGE SCALE GENOMIC DNA]</scope>
    <source>
        <strain evidence="1 2">B21</strain>
    </source>
</reference>
<name>A0ABX9M2J2_9LEPT</name>
<gene>
    <name evidence="1" type="ORF">DLM77_12405</name>
</gene>
<dbReference type="EMBL" id="QHCR01000005">
    <property type="protein sequence ID" value="RHX79673.1"/>
    <property type="molecule type" value="Genomic_DNA"/>
</dbReference>
<organism evidence="1 2">
    <name type="scientific">Leptospira yasudae</name>
    <dbReference type="NCBI Taxonomy" id="2202201"/>
    <lineage>
        <taxon>Bacteria</taxon>
        <taxon>Pseudomonadati</taxon>
        <taxon>Spirochaetota</taxon>
        <taxon>Spirochaetia</taxon>
        <taxon>Leptospirales</taxon>
        <taxon>Leptospiraceae</taxon>
        <taxon>Leptospira</taxon>
    </lineage>
</organism>
<protein>
    <submittedName>
        <fullName evidence="1">Uncharacterized protein</fullName>
    </submittedName>
</protein>
<evidence type="ECO:0000313" key="1">
    <source>
        <dbReference type="EMBL" id="RHX79673.1"/>
    </source>
</evidence>
<evidence type="ECO:0000313" key="2">
    <source>
        <dbReference type="Proteomes" id="UP000285569"/>
    </source>
</evidence>
<sequence>MSIFIFVSFLTTRMEQFNPLDSILQEKLFGRICGLCYDDFVLGSFRKTPVERLRREEFPRIPFHTEAGRPVFRIRIFILKEILF</sequence>
<reference evidence="2" key="1">
    <citation type="submission" date="2018-05" db="EMBL/GenBank/DDBJ databases">
        <title>Leptospira yasudae sp. nov. and Leptospira stimsonii sp. nov., two pathogenic species of the genus Leptospira isolated from environmental sources.</title>
        <authorList>
            <person name="Casanovas-Massana A."/>
            <person name="Hamond C."/>
            <person name="Santos L.A."/>
            <person name="Hacker K.P."/>
            <person name="Balassiano I."/>
            <person name="Medeiros M.A."/>
            <person name="Reis M.G."/>
            <person name="Ko A.I."/>
            <person name="Wunder E.A."/>
        </authorList>
    </citation>
    <scope>NUCLEOTIDE SEQUENCE [LARGE SCALE GENOMIC DNA]</scope>
    <source>
        <strain evidence="2">B21</strain>
    </source>
</reference>
<accession>A0ABX9M2J2</accession>